<organism evidence="2 3">
    <name type="scientific">Mageeibacillus indolicus</name>
    <dbReference type="NCBI Taxonomy" id="884684"/>
    <lineage>
        <taxon>Bacteria</taxon>
        <taxon>Bacillati</taxon>
        <taxon>Bacillota</taxon>
        <taxon>Clostridia</taxon>
        <taxon>Eubacteriales</taxon>
        <taxon>Oscillospiraceae</taxon>
        <taxon>Mageeibacillus</taxon>
    </lineage>
</organism>
<reference evidence="3" key="1">
    <citation type="submission" date="2017-04" db="EMBL/GenBank/DDBJ databases">
        <authorList>
            <person name="Bumgarner R.E."/>
            <person name="Fredricks D.N."/>
            <person name="Srinivasan S."/>
        </authorList>
    </citation>
    <scope>NUCLEOTIDE SEQUENCE [LARGE SCALE GENOMIC DNA]</scope>
    <source>
        <strain evidence="3">KA00405</strain>
    </source>
</reference>
<protein>
    <recommendedName>
        <fullName evidence="4">ATP synthase, subunit E</fullName>
    </recommendedName>
</protein>
<dbReference type="AlphaFoldDB" id="A0A2J8AZS2"/>
<accession>A0A2J8AZS2</accession>
<comment type="caution">
    <text evidence="2">The sequence shown here is derived from an EMBL/GenBank/DDBJ whole genome shotgun (WGS) entry which is preliminary data.</text>
</comment>
<dbReference type="Proteomes" id="UP000236394">
    <property type="component" value="Unassembled WGS sequence"/>
</dbReference>
<dbReference type="EMBL" id="NBZD01000004">
    <property type="protein sequence ID" value="PNH18012.1"/>
    <property type="molecule type" value="Genomic_DNA"/>
</dbReference>
<name>A0A2J8AZS2_9FIRM</name>
<dbReference type="Gene3D" id="1.20.5.620">
    <property type="entry name" value="F1F0 ATP synthase subunit B, membrane domain"/>
    <property type="match status" value="1"/>
</dbReference>
<sequence length="200" mass="22333">MEGLERIHQQICQEAETEAAAIREAALQSQAAALREAQAQADELYENALAESRAKQQRAESQLRAELNMTERRTLLGTKQMWIHKVFAAALKQLAAREESVKIADYLTMLENPDFLSECRANANVVPVIELAANDAALLPALRAELPFKAEIKADRKDFTAGLTVTVGQVHFNYTYEEDMRRREAEFIGTVGAKLFPGKD</sequence>
<evidence type="ECO:0000313" key="3">
    <source>
        <dbReference type="Proteomes" id="UP000236394"/>
    </source>
</evidence>
<evidence type="ECO:0000256" key="1">
    <source>
        <dbReference type="SAM" id="Coils"/>
    </source>
</evidence>
<proteinExistence type="predicted"/>
<keyword evidence="1" id="KW-0175">Coiled coil</keyword>
<gene>
    <name evidence="2" type="ORF">B7R76_06655</name>
</gene>
<dbReference type="RefSeq" id="WP_012992927.1">
    <property type="nucleotide sequence ID" value="NZ_NBZD01000004.1"/>
</dbReference>
<feature type="coiled-coil region" evidence="1">
    <location>
        <begin position="27"/>
        <end position="73"/>
    </location>
</feature>
<evidence type="ECO:0008006" key="4">
    <source>
        <dbReference type="Google" id="ProtNLM"/>
    </source>
</evidence>
<evidence type="ECO:0000313" key="2">
    <source>
        <dbReference type="EMBL" id="PNH18012.1"/>
    </source>
</evidence>